<dbReference type="AlphaFoldDB" id="A0A1G2D3Z1"/>
<feature type="compositionally biased region" description="Basic and acidic residues" evidence="1">
    <location>
        <begin position="139"/>
        <end position="187"/>
    </location>
</feature>
<comment type="caution">
    <text evidence="2">The sequence shown here is derived from an EMBL/GenBank/DDBJ whole genome shotgun (WGS) entry which is preliminary data.</text>
</comment>
<gene>
    <name evidence="2" type="ORF">A3D65_03860</name>
</gene>
<proteinExistence type="predicted"/>
<dbReference type="Proteomes" id="UP000177996">
    <property type="component" value="Unassembled WGS sequence"/>
</dbReference>
<feature type="region of interest" description="Disordered" evidence="1">
    <location>
        <begin position="139"/>
        <end position="212"/>
    </location>
</feature>
<accession>A0A1G2D3Z1</accession>
<evidence type="ECO:0000313" key="2">
    <source>
        <dbReference type="EMBL" id="OGZ07641.1"/>
    </source>
</evidence>
<feature type="compositionally biased region" description="Basic and acidic residues" evidence="1">
    <location>
        <begin position="1"/>
        <end position="12"/>
    </location>
</feature>
<name>A0A1G2D3Z1_9BACT</name>
<protein>
    <submittedName>
        <fullName evidence="2">Uncharacterized protein</fullName>
    </submittedName>
</protein>
<feature type="compositionally biased region" description="Basic and acidic residues" evidence="1">
    <location>
        <begin position="202"/>
        <end position="212"/>
    </location>
</feature>
<evidence type="ECO:0000256" key="1">
    <source>
        <dbReference type="SAM" id="MobiDB-lite"/>
    </source>
</evidence>
<sequence>MNENAPGERELSLEEEGYIEDADQSDVRAGSVRVYNPHLDKGTVLTEAEFHEIESTKNNREERNKLTREEILRPEMSAELKQYKEHEEEMRQRGFVSAYASFEDGGELGWKLVDPEANAKWKAEHADLLKERKELEAKQRRELSEHLVKEEARKGREKAEVAQRTKELQEQMAKTEMEKKQKRDARIAGKAAAAGISSEEYEAQRRAESPQQ</sequence>
<feature type="compositionally biased region" description="Low complexity" evidence="1">
    <location>
        <begin position="188"/>
        <end position="198"/>
    </location>
</feature>
<dbReference type="EMBL" id="MHLL01000055">
    <property type="protein sequence ID" value="OGZ07641.1"/>
    <property type="molecule type" value="Genomic_DNA"/>
</dbReference>
<reference evidence="2 3" key="1">
    <citation type="journal article" date="2016" name="Nat. Commun.">
        <title>Thousands of microbial genomes shed light on interconnected biogeochemical processes in an aquifer system.</title>
        <authorList>
            <person name="Anantharaman K."/>
            <person name="Brown C.T."/>
            <person name="Hug L.A."/>
            <person name="Sharon I."/>
            <person name="Castelle C.J."/>
            <person name="Probst A.J."/>
            <person name="Thomas B.C."/>
            <person name="Singh A."/>
            <person name="Wilkins M.J."/>
            <person name="Karaoz U."/>
            <person name="Brodie E.L."/>
            <person name="Williams K.H."/>
            <person name="Hubbard S.S."/>
            <person name="Banfield J.F."/>
        </authorList>
    </citation>
    <scope>NUCLEOTIDE SEQUENCE [LARGE SCALE GENOMIC DNA]</scope>
</reference>
<evidence type="ECO:0000313" key="3">
    <source>
        <dbReference type="Proteomes" id="UP000177996"/>
    </source>
</evidence>
<feature type="region of interest" description="Disordered" evidence="1">
    <location>
        <begin position="1"/>
        <end position="25"/>
    </location>
</feature>
<feature type="compositionally biased region" description="Acidic residues" evidence="1">
    <location>
        <begin position="13"/>
        <end position="24"/>
    </location>
</feature>
<organism evidence="2 3">
    <name type="scientific">Candidatus Lloydbacteria bacterium RIFCSPHIGHO2_02_FULL_50_13</name>
    <dbReference type="NCBI Taxonomy" id="1798661"/>
    <lineage>
        <taxon>Bacteria</taxon>
        <taxon>Candidatus Lloydiibacteriota</taxon>
    </lineage>
</organism>